<dbReference type="AlphaFoldDB" id="A0A3D8I8H9"/>
<keyword evidence="2" id="KW-1185">Reference proteome</keyword>
<sequence>MRKQERDCHEAKASSKENKESISSAFLCPILEDNELKCPHNGRVKLKSNKGKSFKSQGIPMILESDLLNASIVGCTNNIAGVPTPCTLVSVILPSARAYKKYNDDYPIMQDLCVSGVLSDKGFPITCKPKNNTFKINAPNIKQRYCRISSFRI</sequence>
<gene>
    <name evidence="1" type="ORF">CQA53_10100</name>
</gene>
<evidence type="ECO:0000313" key="2">
    <source>
        <dbReference type="Proteomes" id="UP000256379"/>
    </source>
</evidence>
<organism evidence="1 2">
    <name type="scientific">Helicobacter didelphidarum</name>
    <dbReference type="NCBI Taxonomy" id="2040648"/>
    <lineage>
        <taxon>Bacteria</taxon>
        <taxon>Pseudomonadati</taxon>
        <taxon>Campylobacterota</taxon>
        <taxon>Epsilonproteobacteria</taxon>
        <taxon>Campylobacterales</taxon>
        <taxon>Helicobacteraceae</taxon>
        <taxon>Helicobacter</taxon>
    </lineage>
</organism>
<reference evidence="1 2" key="1">
    <citation type="submission" date="2018-04" db="EMBL/GenBank/DDBJ databases">
        <title>Novel Campyloabacter and Helicobacter Species and Strains.</title>
        <authorList>
            <person name="Mannion A.J."/>
            <person name="Shen Z."/>
            <person name="Fox J.G."/>
        </authorList>
    </citation>
    <scope>NUCLEOTIDE SEQUENCE [LARGE SCALE GENOMIC DNA]</scope>
    <source>
        <strain evidence="1 2">MIT 17-337</strain>
    </source>
</reference>
<dbReference type="EMBL" id="NXLQ01000053">
    <property type="protein sequence ID" value="RDU61470.1"/>
    <property type="molecule type" value="Genomic_DNA"/>
</dbReference>
<evidence type="ECO:0000313" key="1">
    <source>
        <dbReference type="EMBL" id="RDU61470.1"/>
    </source>
</evidence>
<dbReference type="Proteomes" id="UP000256379">
    <property type="component" value="Unassembled WGS sequence"/>
</dbReference>
<name>A0A3D8I8H9_9HELI</name>
<dbReference type="OrthoDB" id="5326183at2"/>
<comment type="caution">
    <text evidence="1">The sequence shown here is derived from an EMBL/GenBank/DDBJ whole genome shotgun (WGS) entry which is preliminary data.</text>
</comment>
<accession>A0A3D8I8H9</accession>
<protein>
    <submittedName>
        <fullName evidence="1">Uncharacterized protein</fullName>
    </submittedName>
</protein>
<proteinExistence type="predicted"/>